<dbReference type="AlphaFoldDB" id="A0A2H9ZST7"/>
<evidence type="ECO:0000313" key="3">
    <source>
        <dbReference type="Proteomes" id="UP000236161"/>
    </source>
</evidence>
<proteinExistence type="predicted"/>
<accession>A0A2H9ZST7</accession>
<dbReference type="Proteomes" id="UP000236161">
    <property type="component" value="Unassembled WGS sequence"/>
</dbReference>
<dbReference type="EMBL" id="KZ454248">
    <property type="protein sequence ID" value="PKA46355.1"/>
    <property type="molecule type" value="Genomic_DNA"/>
</dbReference>
<feature type="region of interest" description="Disordered" evidence="1">
    <location>
        <begin position="68"/>
        <end position="98"/>
    </location>
</feature>
<gene>
    <name evidence="2" type="ORF">AXF42_Ash021430</name>
</gene>
<sequence>MKEGDVNPVNNRLMLPSLANKKKLKFPLQKFLSPNANTHLGREGISKKHWERELANINDCITPASDGKLIKRRRETRGNTVKERSSLPPTLSPPPPPQ</sequence>
<keyword evidence="3" id="KW-1185">Reference proteome</keyword>
<reference evidence="2 3" key="1">
    <citation type="journal article" date="2017" name="Nature">
        <title>The Apostasia genome and the evolution of orchids.</title>
        <authorList>
            <person name="Zhang G.Q."/>
            <person name="Liu K.W."/>
            <person name="Li Z."/>
            <person name="Lohaus R."/>
            <person name="Hsiao Y.Y."/>
            <person name="Niu S.C."/>
            <person name="Wang J.Y."/>
            <person name="Lin Y.C."/>
            <person name="Xu Q."/>
            <person name="Chen L.J."/>
            <person name="Yoshida K."/>
            <person name="Fujiwara S."/>
            <person name="Wang Z.W."/>
            <person name="Zhang Y.Q."/>
            <person name="Mitsuda N."/>
            <person name="Wang M."/>
            <person name="Liu G.H."/>
            <person name="Pecoraro L."/>
            <person name="Huang H.X."/>
            <person name="Xiao X.J."/>
            <person name="Lin M."/>
            <person name="Wu X.Y."/>
            <person name="Wu W.L."/>
            <person name="Chen Y.Y."/>
            <person name="Chang S.B."/>
            <person name="Sakamoto S."/>
            <person name="Ohme-Takagi M."/>
            <person name="Yagi M."/>
            <person name="Zeng S.J."/>
            <person name="Shen C.Y."/>
            <person name="Yeh C.M."/>
            <person name="Luo Y.B."/>
            <person name="Tsai W.C."/>
            <person name="Van de Peer Y."/>
            <person name="Liu Z.J."/>
        </authorList>
    </citation>
    <scope>NUCLEOTIDE SEQUENCE [LARGE SCALE GENOMIC DNA]</scope>
    <source>
        <strain evidence="3">cv. Shenzhen</strain>
        <tissue evidence="2">Stem</tissue>
    </source>
</reference>
<evidence type="ECO:0000256" key="1">
    <source>
        <dbReference type="SAM" id="MobiDB-lite"/>
    </source>
</evidence>
<organism evidence="2 3">
    <name type="scientific">Apostasia shenzhenica</name>
    <dbReference type="NCBI Taxonomy" id="1088818"/>
    <lineage>
        <taxon>Eukaryota</taxon>
        <taxon>Viridiplantae</taxon>
        <taxon>Streptophyta</taxon>
        <taxon>Embryophyta</taxon>
        <taxon>Tracheophyta</taxon>
        <taxon>Spermatophyta</taxon>
        <taxon>Magnoliopsida</taxon>
        <taxon>Liliopsida</taxon>
        <taxon>Asparagales</taxon>
        <taxon>Orchidaceae</taxon>
        <taxon>Apostasioideae</taxon>
        <taxon>Apostasia</taxon>
    </lineage>
</organism>
<feature type="compositionally biased region" description="Basic and acidic residues" evidence="1">
    <location>
        <begin position="76"/>
        <end position="85"/>
    </location>
</feature>
<name>A0A2H9ZST7_9ASPA</name>
<protein>
    <submittedName>
        <fullName evidence="2">Uncharacterized protein</fullName>
    </submittedName>
</protein>
<evidence type="ECO:0000313" key="2">
    <source>
        <dbReference type="EMBL" id="PKA46355.1"/>
    </source>
</evidence>